<accession>A0A2P2DA19</accession>
<protein>
    <submittedName>
        <fullName evidence="1">NifU-like protein associated with Fe-S cluster formation</fullName>
    </submittedName>
</protein>
<dbReference type="Proteomes" id="UP000245206">
    <property type="component" value="Unassembled WGS sequence"/>
</dbReference>
<evidence type="ECO:0000313" key="2">
    <source>
        <dbReference type="Proteomes" id="UP000245206"/>
    </source>
</evidence>
<dbReference type="Gene3D" id="3.90.1010.10">
    <property type="match status" value="1"/>
</dbReference>
<dbReference type="CDD" id="cd06664">
    <property type="entry name" value="IscU_like"/>
    <property type="match status" value="1"/>
</dbReference>
<proteinExistence type="predicted"/>
<evidence type="ECO:0000313" key="1">
    <source>
        <dbReference type="EMBL" id="GBF41464.1"/>
    </source>
</evidence>
<dbReference type="SUPFAM" id="SSF82649">
    <property type="entry name" value="SufE/NifU"/>
    <property type="match status" value="1"/>
</dbReference>
<organism evidence="1 2">
    <name type="scientific">Leptospira ellinghausenii</name>
    <dbReference type="NCBI Taxonomy" id="1917822"/>
    <lineage>
        <taxon>Bacteria</taxon>
        <taxon>Pseudomonadati</taxon>
        <taxon>Spirochaetota</taxon>
        <taxon>Spirochaetia</taxon>
        <taxon>Leptospirales</taxon>
        <taxon>Leptospiraceae</taxon>
        <taxon>Leptospira</taxon>
    </lineage>
</organism>
<name>A0A2P2DA19_9LEPT</name>
<dbReference type="GO" id="GO:0016226">
    <property type="term" value="P:iron-sulfur cluster assembly"/>
    <property type="evidence" value="ECO:0007669"/>
    <property type="project" value="InterPro"/>
</dbReference>
<dbReference type="GO" id="GO:0005506">
    <property type="term" value="F:iron ion binding"/>
    <property type="evidence" value="ECO:0007669"/>
    <property type="project" value="InterPro"/>
</dbReference>
<comment type="caution">
    <text evidence="1">The sequence shown here is derived from an EMBL/GenBank/DDBJ whole genome shotgun (WGS) entry which is preliminary data.</text>
</comment>
<reference evidence="2" key="1">
    <citation type="journal article" date="2019" name="Microbiol. Immunol.">
        <title>Molecular and phenotypic characterization of Leptospira johnsonii sp. nov., Leptospira ellinghausenii sp. nov. and Leptospira ryugenii sp. nov. isolated from soil and water in Japan.</title>
        <authorList>
            <person name="Masuzawa T."/>
            <person name="Saito M."/>
            <person name="Nakao R."/>
            <person name="Nikaido Y."/>
            <person name="Matsumoto M."/>
            <person name="Ogawa M."/>
            <person name="Yokoyama M."/>
            <person name="Hidaka Y."/>
            <person name="Tomita J."/>
            <person name="Sakakibara K."/>
            <person name="Suzuki K."/>
            <person name="Yasuda S."/>
            <person name="Sato H."/>
            <person name="Yamaguchi M."/>
            <person name="Yoshida S.I."/>
            <person name="Koizumi N."/>
            <person name="Kawamura Y."/>
        </authorList>
    </citation>
    <scope>NUCLEOTIDE SEQUENCE [LARGE SCALE GENOMIC DNA]</scope>
    <source>
        <strain evidence="2">E18</strain>
    </source>
</reference>
<keyword evidence="2" id="KW-1185">Reference proteome</keyword>
<dbReference type="GO" id="GO:0051536">
    <property type="term" value="F:iron-sulfur cluster binding"/>
    <property type="evidence" value="ECO:0007669"/>
    <property type="project" value="InterPro"/>
</dbReference>
<gene>
    <name evidence="1" type="ORF">LPTSP2_07400</name>
</gene>
<dbReference type="InterPro" id="IPR002871">
    <property type="entry name" value="NIF_FeS_clus_asmbl_NifU_N"/>
</dbReference>
<dbReference type="EMBL" id="BFAZ01000003">
    <property type="protein sequence ID" value="GBF41464.1"/>
    <property type="molecule type" value="Genomic_DNA"/>
</dbReference>
<dbReference type="AlphaFoldDB" id="A0A2P2DA19"/>
<sequence>MVVSSENNTFQDFLKWKSYALWQKPEETVLEVSALNPLCGDEVKLYYRKEGKDRIRILGVSGESCSICSASLGFLFKHQTEFQKDKFLFYLSERKNFLEGDETSLFGDLEEITFLRNVKIHPSRYRCALLPWQTLLKIIEVNHDPRS</sequence>